<gene>
    <name evidence="1" type="ORF">HID58_075062</name>
</gene>
<evidence type="ECO:0000313" key="2">
    <source>
        <dbReference type="Proteomes" id="UP000824890"/>
    </source>
</evidence>
<dbReference type="EMBL" id="JAGKQM010000017">
    <property type="protein sequence ID" value="KAH0868040.1"/>
    <property type="molecule type" value="Genomic_DNA"/>
</dbReference>
<sequence length="79" mass="8795">SGFHEDGLKAGMRAAQGLLGKDMVPLMSKPKHMVPSLTKKGARVYEGGTMFTFKGKDLRCNLESVMEIHNPHFYWKVGT</sequence>
<name>A0ABQ7YII6_BRANA</name>
<accession>A0ABQ7YII6</accession>
<dbReference type="Proteomes" id="UP000824890">
    <property type="component" value="Unassembled WGS sequence"/>
</dbReference>
<organism evidence="1 2">
    <name type="scientific">Brassica napus</name>
    <name type="common">Rape</name>
    <dbReference type="NCBI Taxonomy" id="3708"/>
    <lineage>
        <taxon>Eukaryota</taxon>
        <taxon>Viridiplantae</taxon>
        <taxon>Streptophyta</taxon>
        <taxon>Embryophyta</taxon>
        <taxon>Tracheophyta</taxon>
        <taxon>Spermatophyta</taxon>
        <taxon>Magnoliopsida</taxon>
        <taxon>eudicotyledons</taxon>
        <taxon>Gunneridae</taxon>
        <taxon>Pentapetalae</taxon>
        <taxon>rosids</taxon>
        <taxon>malvids</taxon>
        <taxon>Brassicales</taxon>
        <taxon>Brassicaceae</taxon>
        <taxon>Brassiceae</taxon>
        <taxon>Brassica</taxon>
    </lineage>
</organism>
<proteinExistence type="predicted"/>
<comment type="caution">
    <text evidence="1">The sequence shown here is derived from an EMBL/GenBank/DDBJ whole genome shotgun (WGS) entry which is preliminary data.</text>
</comment>
<evidence type="ECO:0000313" key="1">
    <source>
        <dbReference type="EMBL" id="KAH0868040.1"/>
    </source>
</evidence>
<reference evidence="1 2" key="1">
    <citation type="submission" date="2021-05" db="EMBL/GenBank/DDBJ databases">
        <title>Genome Assembly of Synthetic Allotetraploid Brassica napus Reveals Homoeologous Exchanges between Subgenomes.</title>
        <authorList>
            <person name="Davis J.T."/>
        </authorList>
    </citation>
    <scope>NUCLEOTIDE SEQUENCE [LARGE SCALE GENOMIC DNA]</scope>
    <source>
        <strain evidence="2">cv. Da-Ae</strain>
        <tissue evidence="1">Seedling</tissue>
    </source>
</reference>
<protein>
    <submittedName>
        <fullName evidence="1">Uncharacterized protein</fullName>
    </submittedName>
</protein>
<feature type="non-terminal residue" evidence="1">
    <location>
        <position position="1"/>
    </location>
</feature>
<keyword evidence="2" id="KW-1185">Reference proteome</keyword>